<dbReference type="AlphaFoldDB" id="M7SLF3"/>
<keyword evidence="4" id="KW-1185">Reference proteome</keyword>
<dbReference type="Proteomes" id="UP000012174">
    <property type="component" value="Unassembled WGS sequence"/>
</dbReference>
<dbReference type="PANTHER" id="PTHR43157:SF31">
    <property type="entry name" value="PHOSPHATIDYLINOSITOL-GLYCAN BIOSYNTHESIS CLASS F PROTEIN"/>
    <property type="match status" value="1"/>
</dbReference>
<gene>
    <name evidence="3" type="ORF">UCREL1_5795</name>
</gene>
<reference evidence="4" key="1">
    <citation type="journal article" date="2013" name="Genome Announc.">
        <title>Draft genome sequence of the grapevine dieback fungus Eutypa lata UCR-EL1.</title>
        <authorList>
            <person name="Blanco-Ulate B."/>
            <person name="Rolshausen P.E."/>
            <person name="Cantu D."/>
        </authorList>
    </citation>
    <scope>NUCLEOTIDE SEQUENCE [LARGE SCALE GENOMIC DNA]</scope>
    <source>
        <strain evidence="4">UCR-EL1</strain>
    </source>
</reference>
<dbReference type="PRINTS" id="PR00080">
    <property type="entry name" value="SDRFAMILY"/>
</dbReference>
<protein>
    <submittedName>
        <fullName evidence="3">Putative short chain dehydrogenase reductase family oxidoreductase protein</fullName>
    </submittedName>
</protein>
<dbReference type="EMBL" id="KB706486">
    <property type="protein sequence ID" value="EMR67204.1"/>
    <property type="molecule type" value="Genomic_DNA"/>
</dbReference>
<name>M7SLF3_EUTLA</name>
<evidence type="ECO:0000256" key="2">
    <source>
        <dbReference type="RuleBase" id="RU000363"/>
    </source>
</evidence>
<dbReference type="Pfam" id="PF00106">
    <property type="entry name" value="adh_short"/>
    <property type="match status" value="1"/>
</dbReference>
<evidence type="ECO:0000256" key="1">
    <source>
        <dbReference type="ARBA" id="ARBA00023002"/>
    </source>
</evidence>
<dbReference type="SUPFAM" id="SSF51735">
    <property type="entry name" value="NAD(P)-binding Rossmann-fold domains"/>
    <property type="match status" value="1"/>
</dbReference>
<dbReference type="STRING" id="1287681.M7SLF3"/>
<keyword evidence="1" id="KW-0560">Oxidoreductase</keyword>
<dbReference type="KEGG" id="ela:UCREL1_5795"/>
<comment type="similarity">
    <text evidence="2">Belongs to the short-chain dehydrogenases/reductases (SDR) family.</text>
</comment>
<dbReference type="GO" id="GO:0016491">
    <property type="term" value="F:oxidoreductase activity"/>
    <property type="evidence" value="ECO:0007669"/>
    <property type="project" value="UniProtKB-KW"/>
</dbReference>
<evidence type="ECO:0000313" key="4">
    <source>
        <dbReference type="Proteomes" id="UP000012174"/>
    </source>
</evidence>
<sequence>MTSRPDWGERTSALEVAKAYAPYIKGRNVLVTGVAPEGVGEGTAVAFASQGPENLILVSRTPAKVEAVASSIRALYPEVHVKVVIMDLSSQASIRSAAAEVAGIIDTLDVLVNNAGATYRLRQWTAEKIEIQFGANHIGPFLFTKLLFPLLEAAAAANRNPSSSIPLGSTRIINLSSHGHRISPIRFHDYNIENKEVPEEERPAPYVQGPFAKVEDDGYMSTVAYAQSKTANILFTVYLQRHLRDRGIASYAVHPGGREHDEEMAAALEKTSAYWKTPDEGASTSLVAALDPKLSESDGLYLADCQFVDAAAHAKDYEVAKRLWGLSEELIGEKFAIDK</sequence>
<dbReference type="InterPro" id="IPR002347">
    <property type="entry name" value="SDR_fam"/>
</dbReference>
<accession>M7SLF3</accession>
<dbReference type="InterPro" id="IPR036291">
    <property type="entry name" value="NAD(P)-bd_dom_sf"/>
</dbReference>
<organism evidence="3 4">
    <name type="scientific">Eutypa lata (strain UCR-EL1)</name>
    <name type="common">Grapevine dieback disease fungus</name>
    <name type="synonym">Eutypa armeniacae</name>
    <dbReference type="NCBI Taxonomy" id="1287681"/>
    <lineage>
        <taxon>Eukaryota</taxon>
        <taxon>Fungi</taxon>
        <taxon>Dikarya</taxon>
        <taxon>Ascomycota</taxon>
        <taxon>Pezizomycotina</taxon>
        <taxon>Sordariomycetes</taxon>
        <taxon>Xylariomycetidae</taxon>
        <taxon>Xylariales</taxon>
        <taxon>Diatrypaceae</taxon>
        <taxon>Eutypa</taxon>
    </lineage>
</organism>
<dbReference type="eggNOG" id="KOG1208">
    <property type="taxonomic scope" value="Eukaryota"/>
</dbReference>
<dbReference type="OMA" id="NILHHWC"/>
<dbReference type="OrthoDB" id="191139at2759"/>
<evidence type="ECO:0000313" key="3">
    <source>
        <dbReference type="EMBL" id="EMR67204.1"/>
    </source>
</evidence>
<dbReference type="Gene3D" id="3.40.50.720">
    <property type="entry name" value="NAD(P)-binding Rossmann-like Domain"/>
    <property type="match status" value="1"/>
</dbReference>
<dbReference type="HOGENOM" id="CLU_010194_44_0_1"/>
<proteinExistence type="inferred from homology"/>
<dbReference type="PANTHER" id="PTHR43157">
    <property type="entry name" value="PHOSPHATIDYLINOSITOL-GLYCAN BIOSYNTHESIS CLASS F PROTEIN-RELATED"/>
    <property type="match status" value="1"/>
</dbReference>